<dbReference type="Pfam" id="PF13155">
    <property type="entry name" value="Toprim_2"/>
    <property type="match status" value="1"/>
</dbReference>
<dbReference type="RefSeq" id="WP_271714784.1">
    <property type="nucleotide sequence ID" value="NZ_AP024169.1"/>
</dbReference>
<protein>
    <recommendedName>
        <fullName evidence="1">DUF3991 domain-containing protein</fullName>
    </recommendedName>
</protein>
<dbReference type="EMBL" id="AP024169">
    <property type="protein sequence ID" value="BCN29512.1"/>
    <property type="molecule type" value="Genomic_DNA"/>
</dbReference>
<reference evidence="2 3" key="1">
    <citation type="submission" date="2020-11" db="EMBL/GenBank/DDBJ databases">
        <title>Draft genome sequencing of a Lachnospiraceae strain isolated from anoxic soil subjected to BSD treatment.</title>
        <authorList>
            <person name="Uek A."/>
            <person name="Tonouchi A."/>
        </authorList>
    </citation>
    <scope>NUCLEOTIDE SEQUENCE [LARGE SCALE GENOMIC DNA]</scope>
    <source>
        <strain evidence="2 3">TB5</strain>
    </source>
</reference>
<dbReference type="InterPro" id="IPR025054">
    <property type="entry name" value="DUF3991"/>
</dbReference>
<evidence type="ECO:0000313" key="3">
    <source>
        <dbReference type="Proteomes" id="UP000595897"/>
    </source>
</evidence>
<accession>A0A7R7IBE4</accession>
<dbReference type="KEGG" id="ahb:bsdtb5_08070"/>
<organism evidence="2 3">
    <name type="scientific">Anaeromicropila herbilytica</name>
    <dbReference type="NCBI Taxonomy" id="2785025"/>
    <lineage>
        <taxon>Bacteria</taxon>
        <taxon>Bacillati</taxon>
        <taxon>Bacillota</taxon>
        <taxon>Clostridia</taxon>
        <taxon>Lachnospirales</taxon>
        <taxon>Lachnospiraceae</taxon>
        <taxon>Anaeromicropila</taxon>
    </lineage>
</organism>
<feature type="domain" description="DUF3991" evidence="1">
    <location>
        <begin position="130"/>
        <end position="201"/>
    </location>
</feature>
<dbReference type="SUPFAM" id="SSF57783">
    <property type="entry name" value="Zinc beta-ribbon"/>
    <property type="match status" value="1"/>
</dbReference>
<dbReference type="AlphaFoldDB" id="A0A7R7IBE4"/>
<gene>
    <name evidence="2" type="ORF">bsdtb5_08070</name>
</gene>
<dbReference type="Pfam" id="PF13154">
    <property type="entry name" value="DUF3991"/>
    <property type="match status" value="1"/>
</dbReference>
<keyword evidence="3" id="KW-1185">Reference proteome</keyword>
<dbReference type="Gene3D" id="3.40.1360.10">
    <property type="match status" value="1"/>
</dbReference>
<dbReference type="Proteomes" id="UP000595897">
    <property type="component" value="Chromosome"/>
</dbReference>
<sequence>MRFLSDNSYKRFSKEQVERADHTNIYDLALQRGYAVRNINTKLAEIRSQGGLDIDKLRNRWYCHSADDGGGPIQLLVFMEGFTWIEAVKELLNEEGEYKIYAPVEDVVEEYQKENFKLPEKNNTYKHVFAYLIKTRKIHQDIVNEFVDKKLIYENDKKSCVFVGYDNEEKVRYASIRSTSTAANAFRGEAKSSDKRFGFARRGSNHILTIMEAPIDLLSYLTLYKIHGLEKLIENDHLLSLGGVCDKALKQYLYDHPEITTIKIGLDNDKAGNKASSEIIQEYSSQYQVKRLRIKGKDFNEMLIQDVNEQIATRQIKNMEMKQQVDEEENELELA</sequence>
<evidence type="ECO:0000259" key="1">
    <source>
        <dbReference type="Pfam" id="PF13154"/>
    </source>
</evidence>
<evidence type="ECO:0000313" key="2">
    <source>
        <dbReference type="EMBL" id="BCN29512.1"/>
    </source>
</evidence>
<proteinExistence type="predicted"/>
<name>A0A7R7IBE4_9FIRM</name>
<dbReference type="SUPFAM" id="SSF56731">
    <property type="entry name" value="DNA primase core"/>
    <property type="match status" value="1"/>
</dbReference>